<organism evidence="9 10">
    <name type="scientific">Terriglobus aquaticus</name>
    <dbReference type="NCBI Taxonomy" id="940139"/>
    <lineage>
        <taxon>Bacteria</taxon>
        <taxon>Pseudomonadati</taxon>
        <taxon>Acidobacteriota</taxon>
        <taxon>Terriglobia</taxon>
        <taxon>Terriglobales</taxon>
        <taxon>Acidobacteriaceae</taxon>
        <taxon>Terriglobus</taxon>
    </lineage>
</organism>
<evidence type="ECO:0000313" key="10">
    <source>
        <dbReference type="Proteomes" id="UP001634747"/>
    </source>
</evidence>
<keyword evidence="7" id="KW-0456">Lyase</keyword>
<dbReference type="EC" id="3.4.-.-" evidence="8"/>
<comment type="similarity">
    <text evidence="1 8">Belongs to the SOS response-associated peptidase family.</text>
</comment>
<keyword evidence="3" id="KW-0227">DNA damage</keyword>
<keyword evidence="2 8" id="KW-0645">Protease</keyword>
<keyword evidence="4 8" id="KW-0378">Hydrolase</keyword>
<dbReference type="RefSeq" id="WP_263414472.1">
    <property type="nucleotide sequence ID" value="NZ_BAABBH010000001.1"/>
</dbReference>
<keyword evidence="10" id="KW-1185">Reference proteome</keyword>
<keyword evidence="6" id="KW-0238">DNA-binding</keyword>
<evidence type="ECO:0000256" key="7">
    <source>
        <dbReference type="ARBA" id="ARBA00023239"/>
    </source>
</evidence>
<sequence>MIHPSFELAMDAERLFAWAHVAPQATPQWTHRGTAYSHRHYPVLRLSRTGQRELVWMRQGLIPAYAHDEGGAEEREAAHAESLSCSSCYRSAFRRRRCILPADHVTDLQHGPDRTGSMCSLALASGEIFGLAGVWETWSNDNGHPVETFAVVTTPVSAAMRHFADRIPVVIAEPDQDRWLYTGDVRDEPFDLLRALDVNTLQDWRLSPCLPA</sequence>
<gene>
    <name evidence="9" type="ORF">ACK2TP_16440</name>
</gene>
<evidence type="ECO:0000256" key="2">
    <source>
        <dbReference type="ARBA" id="ARBA00022670"/>
    </source>
</evidence>
<dbReference type="InterPro" id="IPR003738">
    <property type="entry name" value="SRAP"/>
</dbReference>
<protein>
    <recommendedName>
        <fullName evidence="8">Abasic site processing protein</fullName>
        <ecNumber evidence="8">3.4.-.-</ecNumber>
    </recommendedName>
</protein>
<dbReference type="PANTHER" id="PTHR13604">
    <property type="entry name" value="DC12-RELATED"/>
    <property type="match status" value="1"/>
</dbReference>
<dbReference type="Pfam" id="PF02586">
    <property type="entry name" value="SRAP"/>
    <property type="match status" value="1"/>
</dbReference>
<dbReference type="Gene3D" id="3.90.1680.10">
    <property type="entry name" value="SOS response associated peptidase-like"/>
    <property type="match status" value="1"/>
</dbReference>
<proteinExistence type="inferred from homology"/>
<evidence type="ECO:0000256" key="5">
    <source>
        <dbReference type="ARBA" id="ARBA00023124"/>
    </source>
</evidence>
<dbReference type="InterPro" id="IPR036590">
    <property type="entry name" value="SRAP-like"/>
</dbReference>
<reference evidence="9 10" key="1">
    <citation type="submission" date="2024-12" db="EMBL/GenBank/DDBJ databases">
        <authorList>
            <person name="Lee Y."/>
        </authorList>
    </citation>
    <scope>NUCLEOTIDE SEQUENCE [LARGE SCALE GENOMIC DNA]</scope>
    <source>
        <strain evidence="9 10">03SUJ4</strain>
    </source>
</reference>
<evidence type="ECO:0000256" key="6">
    <source>
        <dbReference type="ARBA" id="ARBA00023125"/>
    </source>
</evidence>
<dbReference type="SUPFAM" id="SSF143081">
    <property type="entry name" value="BB1717-like"/>
    <property type="match status" value="1"/>
</dbReference>
<comment type="caution">
    <text evidence="9">The sequence shown here is derived from an EMBL/GenBank/DDBJ whole genome shotgun (WGS) entry which is preliminary data.</text>
</comment>
<dbReference type="EMBL" id="JBJYXY010000001">
    <property type="protein sequence ID" value="MFN2977361.1"/>
    <property type="molecule type" value="Genomic_DNA"/>
</dbReference>
<keyword evidence="5" id="KW-0190">Covalent protein-DNA linkage</keyword>
<evidence type="ECO:0000256" key="8">
    <source>
        <dbReference type="RuleBase" id="RU364100"/>
    </source>
</evidence>
<name>A0ABW9KNI3_9BACT</name>
<dbReference type="Proteomes" id="UP001634747">
    <property type="component" value="Unassembled WGS sequence"/>
</dbReference>
<evidence type="ECO:0000313" key="9">
    <source>
        <dbReference type="EMBL" id="MFN2977361.1"/>
    </source>
</evidence>
<dbReference type="PANTHER" id="PTHR13604:SF0">
    <property type="entry name" value="ABASIC SITE PROCESSING PROTEIN HMCES"/>
    <property type="match status" value="1"/>
</dbReference>
<accession>A0ABW9KNI3</accession>
<evidence type="ECO:0000256" key="4">
    <source>
        <dbReference type="ARBA" id="ARBA00022801"/>
    </source>
</evidence>
<evidence type="ECO:0000256" key="3">
    <source>
        <dbReference type="ARBA" id="ARBA00022763"/>
    </source>
</evidence>
<evidence type="ECO:0000256" key="1">
    <source>
        <dbReference type="ARBA" id="ARBA00008136"/>
    </source>
</evidence>